<evidence type="ECO:0000256" key="1">
    <source>
        <dbReference type="SAM" id="MobiDB-lite"/>
    </source>
</evidence>
<sequence>MRRSRKKPPEEDQSLTSRPQAAQKHPLHRPRWLDHTTALLFLFITPVRAPAAPAACRATLAPIRCNFERSFRRDIAVVTTSDLLSDPVKTCDVSSTTPTQGEKMPANELKKNPASNRGDDPPSNHEESATGAYLRQFMANAIAATSVEVPVPSKHVAGAAYKNSDARMAAAQHRERKTYHEWYFD</sequence>
<dbReference type="Proteomes" id="UP000184330">
    <property type="component" value="Unassembled WGS sequence"/>
</dbReference>
<feature type="compositionally biased region" description="Basic and acidic residues" evidence="1">
    <location>
        <begin position="117"/>
        <end position="128"/>
    </location>
</feature>
<name>A0A1L7WMU9_9HELO</name>
<protein>
    <submittedName>
        <fullName evidence="2">Uncharacterized protein</fullName>
    </submittedName>
</protein>
<feature type="region of interest" description="Disordered" evidence="1">
    <location>
        <begin position="87"/>
        <end position="128"/>
    </location>
</feature>
<keyword evidence="3" id="KW-1185">Reference proteome</keyword>
<organism evidence="2 3">
    <name type="scientific">Phialocephala subalpina</name>
    <dbReference type="NCBI Taxonomy" id="576137"/>
    <lineage>
        <taxon>Eukaryota</taxon>
        <taxon>Fungi</taxon>
        <taxon>Dikarya</taxon>
        <taxon>Ascomycota</taxon>
        <taxon>Pezizomycotina</taxon>
        <taxon>Leotiomycetes</taxon>
        <taxon>Helotiales</taxon>
        <taxon>Mollisiaceae</taxon>
        <taxon>Phialocephala</taxon>
        <taxon>Phialocephala fortinii species complex</taxon>
    </lineage>
</organism>
<reference evidence="2 3" key="1">
    <citation type="submission" date="2016-03" db="EMBL/GenBank/DDBJ databases">
        <authorList>
            <person name="Ploux O."/>
        </authorList>
    </citation>
    <scope>NUCLEOTIDE SEQUENCE [LARGE SCALE GENOMIC DNA]</scope>
    <source>
        <strain evidence="2 3">UAMH 11012</strain>
    </source>
</reference>
<proteinExistence type="predicted"/>
<dbReference type="EMBL" id="FJOG01000004">
    <property type="protein sequence ID" value="CZR54103.1"/>
    <property type="molecule type" value="Genomic_DNA"/>
</dbReference>
<evidence type="ECO:0000313" key="2">
    <source>
        <dbReference type="EMBL" id="CZR54103.1"/>
    </source>
</evidence>
<gene>
    <name evidence="2" type="ORF">PAC_03986</name>
</gene>
<accession>A0A1L7WMU9</accession>
<evidence type="ECO:0000313" key="3">
    <source>
        <dbReference type="Proteomes" id="UP000184330"/>
    </source>
</evidence>
<feature type="region of interest" description="Disordered" evidence="1">
    <location>
        <begin position="1"/>
        <end position="30"/>
    </location>
</feature>
<dbReference type="AlphaFoldDB" id="A0A1L7WMU9"/>